<dbReference type="SUPFAM" id="SSF100879">
    <property type="entry name" value="Lesion bypass DNA polymerase (Y-family), little finger domain"/>
    <property type="match status" value="1"/>
</dbReference>
<gene>
    <name evidence="9" type="ORF">QBZ16_003390</name>
</gene>
<keyword evidence="6" id="KW-0539">Nucleus</keyword>
<keyword evidence="4" id="KW-0227">DNA damage</keyword>
<feature type="compositionally biased region" description="Basic and acidic residues" evidence="7">
    <location>
        <begin position="379"/>
        <end position="389"/>
    </location>
</feature>
<dbReference type="GO" id="GO:0035861">
    <property type="term" value="C:site of double-strand break"/>
    <property type="evidence" value="ECO:0007669"/>
    <property type="project" value="TreeGrafter"/>
</dbReference>
<evidence type="ECO:0000256" key="1">
    <source>
        <dbReference type="ARBA" id="ARBA00004123"/>
    </source>
</evidence>
<evidence type="ECO:0000313" key="9">
    <source>
        <dbReference type="EMBL" id="KAK2078550.1"/>
    </source>
</evidence>
<reference evidence="9" key="1">
    <citation type="submission" date="2021-01" db="EMBL/GenBank/DDBJ databases">
        <authorList>
            <person name="Eckstrom K.M.E."/>
        </authorList>
    </citation>
    <scope>NUCLEOTIDE SEQUENCE</scope>
    <source>
        <strain evidence="9">UVCC 0001</strain>
    </source>
</reference>
<protein>
    <recommendedName>
        <fullName evidence="8">UmuC domain-containing protein</fullName>
    </recommendedName>
</protein>
<dbReference type="InterPro" id="IPR036775">
    <property type="entry name" value="DNA_pol_Y-fam_lit_finger_sf"/>
</dbReference>
<dbReference type="InterPro" id="IPR043128">
    <property type="entry name" value="Rev_trsase/Diguanyl_cyclase"/>
</dbReference>
<feature type="compositionally biased region" description="Low complexity" evidence="7">
    <location>
        <begin position="408"/>
        <end position="446"/>
    </location>
</feature>
<evidence type="ECO:0000259" key="8">
    <source>
        <dbReference type="PROSITE" id="PS50173"/>
    </source>
</evidence>
<dbReference type="PROSITE" id="PS50173">
    <property type="entry name" value="UMUC"/>
    <property type="match status" value="1"/>
</dbReference>
<dbReference type="PANTHER" id="PTHR45873">
    <property type="entry name" value="DNA POLYMERASE ETA"/>
    <property type="match status" value="1"/>
</dbReference>
<dbReference type="Gene3D" id="3.40.1170.60">
    <property type="match status" value="1"/>
</dbReference>
<dbReference type="AlphaFoldDB" id="A0AAD9IJV5"/>
<dbReference type="Gene3D" id="3.30.1490.100">
    <property type="entry name" value="DNA polymerase, Y-family, little finger domain"/>
    <property type="match status" value="1"/>
</dbReference>
<dbReference type="GO" id="GO:0042276">
    <property type="term" value="P:error-prone translesion synthesis"/>
    <property type="evidence" value="ECO:0007669"/>
    <property type="project" value="TreeGrafter"/>
</dbReference>
<evidence type="ECO:0000256" key="7">
    <source>
        <dbReference type="SAM" id="MobiDB-lite"/>
    </source>
</evidence>
<dbReference type="PANTHER" id="PTHR45873:SF1">
    <property type="entry name" value="DNA POLYMERASE ETA"/>
    <property type="match status" value="1"/>
</dbReference>
<dbReference type="InterPro" id="IPR043502">
    <property type="entry name" value="DNA/RNA_pol_sf"/>
</dbReference>
<sequence length="514" mass="53978">MGLPTTPCRRDGLIAINYAARARGVTRHMRVREALAKCPEIKLVHVATVGASEAAGEPGAAPDRWTEKASLERYRASTVKVLKLLASLIKHCPIEKASIDEVYIDITAEVDRVLVQHGAGGSLEKLLGSCLDHAGAGLRAEGSPTHLGSPAPRQDWVVIGGGRLESEFERRLEVGACIAAEIRSQLFHQMGLTSSAGVAGNKLLAKVGSAMHKPNKQTIVPPRAVAALVQELPLQKVPHFGGKLGAALSALGCRTAGDVAQMPWATLEARFGPEAAHSIRQRASGQCEDPVKPKGAPKMLLAAKSFVQTSDPDALRYWFTVLAAELAPRVLHDAEDNSRWPRNLTVGYSNLSLRASDFTQIAQASSAITRFLGGPQRRAAQEEAGKQLAEDAGGAECGRATEAARPLGAGSSGAIAAPASAPAEPAAAEPGGDSATPAGPAPAQGAPDDDEVDLASVDRRVQEALWKEAALLRTRKRAAPDNGAPTVVAGKKASRAREQPARSIATYFSAHKRP</sequence>
<dbReference type="GO" id="GO:0003887">
    <property type="term" value="F:DNA-directed DNA polymerase activity"/>
    <property type="evidence" value="ECO:0007669"/>
    <property type="project" value="TreeGrafter"/>
</dbReference>
<dbReference type="Gene3D" id="3.30.70.270">
    <property type="match status" value="1"/>
</dbReference>
<accession>A0AAD9IJV5</accession>
<dbReference type="Pfam" id="PF00817">
    <property type="entry name" value="IMS"/>
    <property type="match status" value="1"/>
</dbReference>
<keyword evidence="3" id="KW-0479">Metal-binding</keyword>
<dbReference type="InterPro" id="IPR052230">
    <property type="entry name" value="DNA_polymerase_eta"/>
</dbReference>
<dbReference type="GO" id="GO:0006281">
    <property type="term" value="P:DNA repair"/>
    <property type="evidence" value="ECO:0007669"/>
    <property type="project" value="UniProtKB-KW"/>
</dbReference>
<organism evidence="9 10">
    <name type="scientific">Prototheca wickerhamii</name>
    <dbReference type="NCBI Taxonomy" id="3111"/>
    <lineage>
        <taxon>Eukaryota</taxon>
        <taxon>Viridiplantae</taxon>
        <taxon>Chlorophyta</taxon>
        <taxon>core chlorophytes</taxon>
        <taxon>Trebouxiophyceae</taxon>
        <taxon>Chlorellales</taxon>
        <taxon>Chlorellaceae</taxon>
        <taxon>Prototheca</taxon>
    </lineage>
</organism>
<evidence type="ECO:0000313" key="10">
    <source>
        <dbReference type="Proteomes" id="UP001255856"/>
    </source>
</evidence>
<comment type="subcellular location">
    <subcellularLocation>
        <location evidence="1">Nucleus</location>
    </subcellularLocation>
</comment>
<evidence type="ECO:0000256" key="3">
    <source>
        <dbReference type="ARBA" id="ARBA00022723"/>
    </source>
</evidence>
<proteinExistence type="predicted"/>
<evidence type="ECO:0000256" key="4">
    <source>
        <dbReference type="ARBA" id="ARBA00022763"/>
    </source>
</evidence>
<feature type="region of interest" description="Disordered" evidence="7">
    <location>
        <begin position="477"/>
        <end position="514"/>
    </location>
</feature>
<evidence type="ECO:0000256" key="2">
    <source>
        <dbReference type="ARBA" id="ARBA00022679"/>
    </source>
</evidence>
<keyword evidence="5" id="KW-0234">DNA repair</keyword>
<dbReference type="GO" id="GO:0009314">
    <property type="term" value="P:response to radiation"/>
    <property type="evidence" value="ECO:0007669"/>
    <property type="project" value="TreeGrafter"/>
</dbReference>
<dbReference type="InterPro" id="IPR001126">
    <property type="entry name" value="UmuC"/>
</dbReference>
<keyword evidence="10" id="KW-1185">Reference proteome</keyword>
<name>A0AAD9IJV5_PROWI</name>
<dbReference type="GO" id="GO:0005634">
    <property type="term" value="C:nucleus"/>
    <property type="evidence" value="ECO:0007669"/>
    <property type="project" value="UniProtKB-SubCell"/>
</dbReference>
<dbReference type="GO" id="GO:0003684">
    <property type="term" value="F:damaged DNA binding"/>
    <property type="evidence" value="ECO:0007669"/>
    <property type="project" value="InterPro"/>
</dbReference>
<comment type="caution">
    <text evidence="9">The sequence shown here is derived from an EMBL/GenBank/DDBJ whole genome shotgun (WGS) entry which is preliminary data.</text>
</comment>
<dbReference type="EMBL" id="JASFZW010000004">
    <property type="protein sequence ID" value="KAK2078550.1"/>
    <property type="molecule type" value="Genomic_DNA"/>
</dbReference>
<dbReference type="GO" id="GO:0046872">
    <property type="term" value="F:metal ion binding"/>
    <property type="evidence" value="ECO:0007669"/>
    <property type="project" value="UniProtKB-KW"/>
</dbReference>
<dbReference type="Proteomes" id="UP001255856">
    <property type="component" value="Unassembled WGS sequence"/>
</dbReference>
<feature type="domain" description="UmuC" evidence="8">
    <location>
        <begin position="1"/>
        <end position="241"/>
    </location>
</feature>
<feature type="region of interest" description="Disordered" evidence="7">
    <location>
        <begin position="378"/>
        <end position="457"/>
    </location>
</feature>
<dbReference type="GO" id="GO:0005657">
    <property type="term" value="C:replication fork"/>
    <property type="evidence" value="ECO:0007669"/>
    <property type="project" value="TreeGrafter"/>
</dbReference>
<evidence type="ECO:0000256" key="6">
    <source>
        <dbReference type="ARBA" id="ARBA00023242"/>
    </source>
</evidence>
<evidence type="ECO:0000256" key="5">
    <source>
        <dbReference type="ARBA" id="ARBA00023204"/>
    </source>
</evidence>
<dbReference type="Gene3D" id="1.10.150.20">
    <property type="entry name" value="5' to 3' exonuclease, C-terminal subdomain"/>
    <property type="match status" value="1"/>
</dbReference>
<keyword evidence="2" id="KW-0808">Transferase</keyword>
<dbReference type="SUPFAM" id="SSF56672">
    <property type="entry name" value="DNA/RNA polymerases"/>
    <property type="match status" value="1"/>
</dbReference>